<dbReference type="GO" id="GO:0016020">
    <property type="term" value="C:membrane"/>
    <property type="evidence" value="ECO:0007669"/>
    <property type="project" value="TreeGrafter"/>
</dbReference>
<evidence type="ECO:0000256" key="5">
    <source>
        <dbReference type="ARBA" id="ARBA00022801"/>
    </source>
</evidence>
<keyword evidence="5" id="KW-0378">Hydrolase</keyword>
<comment type="similarity">
    <text evidence="2">Belongs to the glycosyl hydrolase 20 family.</text>
</comment>
<proteinExistence type="inferred from homology"/>
<dbReference type="PRINTS" id="PR00738">
    <property type="entry name" value="GLHYDRLASE20"/>
</dbReference>
<evidence type="ECO:0000313" key="10">
    <source>
        <dbReference type="Proteomes" id="UP001165082"/>
    </source>
</evidence>
<dbReference type="SUPFAM" id="SSF51445">
    <property type="entry name" value="(Trans)glycosidases"/>
    <property type="match status" value="1"/>
</dbReference>
<dbReference type="Proteomes" id="UP001165082">
    <property type="component" value="Unassembled WGS sequence"/>
</dbReference>
<dbReference type="SUPFAM" id="SSF55545">
    <property type="entry name" value="beta-N-acetylhexosaminidase-like domain"/>
    <property type="match status" value="1"/>
</dbReference>
<reference evidence="9" key="1">
    <citation type="submission" date="2022-07" db="EMBL/GenBank/DDBJ databases">
        <title>Genome analysis of Parmales, a sister group of diatoms, reveals the evolutionary specialization of diatoms from phago-mixotrophs to photoautotrophs.</title>
        <authorList>
            <person name="Ban H."/>
            <person name="Sato S."/>
            <person name="Yoshikawa S."/>
            <person name="Kazumasa Y."/>
            <person name="Nakamura Y."/>
            <person name="Ichinomiya M."/>
            <person name="Saitoh K."/>
            <person name="Sato N."/>
            <person name="Blanc-Mathieu R."/>
            <person name="Endo H."/>
            <person name="Kuwata A."/>
            <person name="Ogata H."/>
        </authorList>
    </citation>
    <scope>NUCLEOTIDE SEQUENCE</scope>
</reference>
<evidence type="ECO:0000313" key="9">
    <source>
        <dbReference type="EMBL" id="GMH52005.1"/>
    </source>
</evidence>
<dbReference type="Gene3D" id="3.30.379.10">
    <property type="entry name" value="Chitobiase/beta-hexosaminidase domain 2-like"/>
    <property type="match status" value="1"/>
</dbReference>
<dbReference type="InterPro" id="IPR029018">
    <property type="entry name" value="Hex-like_dom2"/>
</dbReference>
<evidence type="ECO:0000256" key="2">
    <source>
        <dbReference type="ARBA" id="ARBA00006285"/>
    </source>
</evidence>
<gene>
    <name evidence="9" type="ORF">TrRE_jg5712</name>
</gene>
<keyword evidence="10" id="KW-1185">Reference proteome</keyword>
<sequence>MLATTLVLCVLSFSGAHNIWPIPRSIALGDDLQKLSAEVITESSSERLARCIQKYNFKSSTAHGDSYSSIVVNVKNDDETLSQSTDTSFSIDANINSIVTISSLTPYGACYGLDVLSQLVSTSDDGSLLLPSTISIEDAPSYNHRGFMIDTGRRFVPLDVIFSNLDAMFMSRLNVLHLHFADWCRYAIESKAFPALTANLVDDQAGHYTLEEVSKMISYANDRGIRVMPEVDLPGHGTWGLPLMETGDLKFCTSSYPFSILDDGNNVSVETLKTLISEVAEVFGEEELFHIGADETATNDDEGCTMANIKGIEGKVFNHIIDSKKTPVGWEEVRRG</sequence>
<organism evidence="9 10">
    <name type="scientific">Triparma retinervis</name>
    <dbReference type="NCBI Taxonomy" id="2557542"/>
    <lineage>
        <taxon>Eukaryota</taxon>
        <taxon>Sar</taxon>
        <taxon>Stramenopiles</taxon>
        <taxon>Ochrophyta</taxon>
        <taxon>Bolidophyceae</taxon>
        <taxon>Parmales</taxon>
        <taxon>Triparmaceae</taxon>
        <taxon>Triparma</taxon>
    </lineage>
</organism>
<dbReference type="GO" id="GO:0004563">
    <property type="term" value="F:beta-N-acetylhexosaminidase activity"/>
    <property type="evidence" value="ECO:0007669"/>
    <property type="project" value="UniProtKB-EC"/>
</dbReference>
<dbReference type="InterPro" id="IPR017853">
    <property type="entry name" value="GH"/>
</dbReference>
<protein>
    <recommendedName>
        <fullName evidence="3">beta-N-acetylhexosaminidase</fullName>
        <ecNumber evidence="3">3.2.1.52</ecNumber>
    </recommendedName>
</protein>
<dbReference type="EMBL" id="BRXZ01003299">
    <property type="protein sequence ID" value="GMH52005.1"/>
    <property type="molecule type" value="Genomic_DNA"/>
</dbReference>
<evidence type="ECO:0000256" key="1">
    <source>
        <dbReference type="ARBA" id="ARBA00001231"/>
    </source>
</evidence>
<accession>A0A9W6ZKN5</accession>
<dbReference type="OrthoDB" id="428480at2759"/>
<comment type="caution">
    <text evidence="9">The sequence shown here is derived from an EMBL/GenBank/DDBJ whole genome shotgun (WGS) entry which is preliminary data.</text>
</comment>
<dbReference type="GO" id="GO:0005975">
    <property type="term" value="P:carbohydrate metabolic process"/>
    <property type="evidence" value="ECO:0007669"/>
    <property type="project" value="InterPro"/>
</dbReference>
<feature type="domain" description="Glycoside hydrolase family 20 catalytic" evidence="8">
    <location>
        <begin position="142"/>
        <end position="306"/>
    </location>
</feature>
<keyword evidence="4 7" id="KW-0732">Signal</keyword>
<evidence type="ECO:0000256" key="4">
    <source>
        <dbReference type="ARBA" id="ARBA00022729"/>
    </source>
</evidence>
<evidence type="ECO:0000256" key="6">
    <source>
        <dbReference type="PIRSR" id="PIRSR625705-1"/>
    </source>
</evidence>
<dbReference type="InterPro" id="IPR025705">
    <property type="entry name" value="Beta_hexosaminidase_sua/sub"/>
</dbReference>
<dbReference type="AlphaFoldDB" id="A0A9W6ZKN5"/>
<dbReference type="GO" id="GO:0030203">
    <property type="term" value="P:glycosaminoglycan metabolic process"/>
    <property type="evidence" value="ECO:0007669"/>
    <property type="project" value="TreeGrafter"/>
</dbReference>
<evidence type="ECO:0000256" key="3">
    <source>
        <dbReference type="ARBA" id="ARBA00012663"/>
    </source>
</evidence>
<dbReference type="Gene3D" id="3.20.20.80">
    <property type="entry name" value="Glycosidases"/>
    <property type="match status" value="1"/>
</dbReference>
<feature type="chain" id="PRO_5040748520" description="beta-N-acetylhexosaminidase" evidence="7">
    <location>
        <begin position="17"/>
        <end position="336"/>
    </location>
</feature>
<dbReference type="EC" id="3.2.1.52" evidence="3"/>
<evidence type="ECO:0000259" key="8">
    <source>
        <dbReference type="Pfam" id="PF00728"/>
    </source>
</evidence>
<evidence type="ECO:0000256" key="7">
    <source>
        <dbReference type="SAM" id="SignalP"/>
    </source>
</evidence>
<name>A0A9W6ZKN5_9STRA</name>
<dbReference type="PANTHER" id="PTHR22600">
    <property type="entry name" value="BETA-HEXOSAMINIDASE"/>
    <property type="match status" value="1"/>
</dbReference>
<dbReference type="InterPro" id="IPR015883">
    <property type="entry name" value="Glyco_hydro_20_cat"/>
</dbReference>
<feature type="non-terminal residue" evidence="9">
    <location>
        <position position="336"/>
    </location>
</feature>
<dbReference type="PANTHER" id="PTHR22600:SF26">
    <property type="entry name" value="BETA-N-ACETYLHEXOSAMINIDASE"/>
    <property type="match status" value="1"/>
</dbReference>
<comment type="catalytic activity">
    <reaction evidence="1">
        <text>Hydrolysis of terminal non-reducing N-acetyl-D-hexosamine residues in N-acetyl-beta-D-hexosaminides.</text>
        <dbReference type="EC" id="3.2.1.52"/>
    </reaction>
</comment>
<dbReference type="Pfam" id="PF00728">
    <property type="entry name" value="Glyco_hydro_20"/>
    <property type="match status" value="1"/>
</dbReference>
<feature type="active site" description="Proton donor" evidence="6">
    <location>
        <position position="295"/>
    </location>
</feature>
<feature type="signal peptide" evidence="7">
    <location>
        <begin position="1"/>
        <end position="16"/>
    </location>
</feature>